<feature type="active site" description="Charge relay system" evidence="5">
    <location>
        <position position="161"/>
    </location>
</feature>
<dbReference type="InterPro" id="IPR015500">
    <property type="entry name" value="Peptidase_S8_subtilisin-rel"/>
</dbReference>
<comment type="caution">
    <text evidence="9">The sequence shown here is derived from an EMBL/GenBank/DDBJ whole genome shotgun (WGS) entry which is preliminary data.</text>
</comment>
<dbReference type="PROSITE" id="PS51892">
    <property type="entry name" value="SUBTILASE"/>
    <property type="match status" value="1"/>
</dbReference>
<gene>
    <name evidence="9" type="ORF">G3I74_03975</name>
</gene>
<feature type="active site" description="Charge relay system" evidence="5">
    <location>
        <position position="400"/>
    </location>
</feature>
<proteinExistence type="inferred from homology"/>
<dbReference type="Proteomes" id="UP000484885">
    <property type="component" value="Unassembled WGS sequence"/>
</dbReference>
<keyword evidence="3 5" id="KW-0378">Hydrolase</keyword>
<sequence>MIRLLNAKVFFAAALTGLLSMVPGSDAAQASSMPFSAQPQHMILTKGAPSTQLLAAIEDAGAEVVFSHDIGFVFARGLDSISAESLTAVRGVTDVQGDQWFSADEPQFTDAIESPEVFSPDDPSQAFFYPLLQWNMPAISAETAWEAGRTGSPDVTVAILDTGIDYQHLDLQGRVDLSRSVSFVEIDDLFAQAFFPDRNLIADLHFHGTHVAATAVSNSIVAAGVTSKPTLMGVKVCTFTDFSCSFAAVISGILHAVDNGADVVNLSLGGGFPKAGNGRFVGFINNIFNYARRNGSTMVVSAGNAATDLDKNGNIFASYCDAPGVICVSATGPTSSEGETGPWFEVDAPADYTNFGRSSISVAAPGGNTGGSVWAACTTTSFVLPFSCGPDSVLGISGTSMSAPHVSGLAALIAEDVGSRPGRVKSAIQKGADDLGQRGTDKFYGKGRINVGKTLGLN</sequence>
<dbReference type="Pfam" id="PF00082">
    <property type="entry name" value="Peptidase_S8"/>
    <property type="match status" value="1"/>
</dbReference>
<evidence type="ECO:0000313" key="9">
    <source>
        <dbReference type="EMBL" id="NDY94884.1"/>
    </source>
</evidence>
<dbReference type="PRINTS" id="PR00723">
    <property type="entry name" value="SUBTILISIN"/>
</dbReference>
<evidence type="ECO:0000256" key="5">
    <source>
        <dbReference type="PROSITE-ProRule" id="PRU01240"/>
    </source>
</evidence>
<dbReference type="PROSITE" id="PS00136">
    <property type="entry name" value="SUBTILASE_ASP"/>
    <property type="match status" value="1"/>
</dbReference>
<evidence type="ECO:0000256" key="7">
    <source>
        <dbReference type="SAM" id="SignalP"/>
    </source>
</evidence>
<reference evidence="9 10" key="1">
    <citation type="submission" date="2020-02" db="EMBL/GenBank/DDBJ databases">
        <authorList>
            <person name="Zhang X.-Y."/>
        </authorList>
    </citation>
    <scope>NUCLEOTIDE SEQUENCE [LARGE SCALE GENOMIC DNA]</scope>
    <source>
        <strain evidence="9 10">C33</strain>
    </source>
</reference>
<organism evidence="9 10">
    <name type="scientific">Wenzhouxiangella limi</name>
    <dbReference type="NCBI Taxonomy" id="2707351"/>
    <lineage>
        <taxon>Bacteria</taxon>
        <taxon>Pseudomonadati</taxon>
        <taxon>Pseudomonadota</taxon>
        <taxon>Gammaproteobacteria</taxon>
        <taxon>Chromatiales</taxon>
        <taxon>Wenzhouxiangellaceae</taxon>
        <taxon>Wenzhouxiangella</taxon>
    </lineage>
</organism>
<dbReference type="GO" id="GO:0006508">
    <property type="term" value="P:proteolysis"/>
    <property type="evidence" value="ECO:0007669"/>
    <property type="project" value="UniProtKB-KW"/>
</dbReference>
<dbReference type="AlphaFoldDB" id="A0A845UWI6"/>
<keyword evidence="4 5" id="KW-0720">Serine protease</keyword>
<name>A0A845UWI6_9GAMM</name>
<evidence type="ECO:0000259" key="8">
    <source>
        <dbReference type="Pfam" id="PF00082"/>
    </source>
</evidence>
<dbReference type="Gene3D" id="3.40.50.200">
    <property type="entry name" value="Peptidase S8/S53 domain"/>
    <property type="match status" value="1"/>
</dbReference>
<evidence type="ECO:0000313" key="10">
    <source>
        <dbReference type="Proteomes" id="UP000484885"/>
    </source>
</evidence>
<dbReference type="PANTHER" id="PTHR43806">
    <property type="entry name" value="PEPTIDASE S8"/>
    <property type="match status" value="1"/>
</dbReference>
<dbReference type="InterPro" id="IPR036852">
    <property type="entry name" value="Peptidase_S8/S53_dom_sf"/>
</dbReference>
<dbReference type="InterPro" id="IPR023827">
    <property type="entry name" value="Peptidase_S8_Asp-AS"/>
</dbReference>
<dbReference type="PROSITE" id="PS00138">
    <property type="entry name" value="SUBTILASE_SER"/>
    <property type="match status" value="1"/>
</dbReference>
<dbReference type="RefSeq" id="WP_164210299.1">
    <property type="nucleotide sequence ID" value="NZ_JAAGSC010000033.1"/>
</dbReference>
<keyword evidence="7" id="KW-0732">Signal</keyword>
<evidence type="ECO:0000256" key="3">
    <source>
        <dbReference type="ARBA" id="ARBA00022801"/>
    </source>
</evidence>
<evidence type="ECO:0000256" key="4">
    <source>
        <dbReference type="ARBA" id="ARBA00022825"/>
    </source>
</evidence>
<dbReference type="InterPro" id="IPR000209">
    <property type="entry name" value="Peptidase_S8/S53_dom"/>
</dbReference>
<evidence type="ECO:0000256" key="6">
    <source>
        <dbReference type="RuleBase" id="RU003355"/>
    </source>
</evidence>
<dbReference type="GO" id="GO:0004252">
    <property type="term" value="F:serine-type endopeptidase activity"/>
    <property type="evidence" value="ECO:0007669"/>
    <property type="project" value="UniProtKB-UniRule"/>
</dbReference>
<dbReference type="EMBL" id="JAAGSC010000033">
    <property type="protein sequence ID" value="NDY94884.1"/>
    <property type="molecule type" value="Genomic_DNA"/>
</dbReference>
<accession>A0A845UWI6</accession>
<evidence type="ECO:0000256" key="2">
    <source>
        <dbReference type="ARBA" id="ARBA00022670"/>
    </source>
</evidence>
<evidence type="ECO:0000256" key="1">
    <source>
        <dbReference type="ARBA" id="ARBA00011073"/>
    </source>
</evidence>
<protein>
    <submittedName>
        <fullName evidence="9">S8 family serine peptidase</fullName>
    </submittedName>
</protein>
<keyword evidence="2 5" id="KW-0645">Protease</keyword>
<dbReference type="InterPro" id="IPR023828">
    <property type="entry name" value="Peptidase_S8_Ser-AS"/>
</dbReference>
<keyword evidence="10" id="KW-1185">Reference proteome</keyword>
<feature type="signal peptide" evidence="7">
    <location>
        <begin position="1"/>
        <end position="27"/>
    </location>
</feature>
<dbReference type="InterPro" id="IPR050131">
    <property type="entry name" value="Peptidase_S8_subtilisin-like"/>
</dbReference>
<feature type="chain" id="PRO_5032838051" evidence="7">
    <location>
        <begin position="28"/>
        <end position="458"/>
    </location>
</feature>
<feature type="active site" description="Charge relay system" evidence="5">
    <location>
        <position position="207"/>
    </location>
</feature>
<comment type="similarity">
    <text evidence="1 5 6">Belongs to the peptidase S8 family.</text>
</comment>
<dbReference type="SUPFAM" id="SSF52743">
    <property type="entry name" value="Subtilisin-like"/>
    <property type="match status" value="1"/>
</dbReference>
<dbReference type="PANTHER" id="PTHR43806:SF11">
    <property type="entry name" value="CEREVISIN-RELATED"/>
    <property type="match status" value="1"/>
</dbReference>
<feature type="domain" description="Peptidase S8/S53" evidence="8">
    <location>
        <begin position="154"/>
        <end position="447"/>
    </location>
</feature>